<dbReference type="InterPro" id="IPR037222">
    <property type="entry name" value="GatD_N_sf"/>
</dbReference>
<dbReference type="Pfam" id="PF17763">
    <property type="entry name" value="Asparaginase_C"/>
    <property type="match status" value="1"/>
</dbReference>
<comment type="caution">
    <text evidence="11">The sequence shown here is derived from an EMBL/GenBank/DDBJ whole genome shotgun (WGS) entry which is preliminary data.</text>
</comment>
<feature type="active site" evidence="5">
    <location>
        <position position="160"/>
    </location>
</feature>
<dbReference type="PROSITE" id="PS00917">
    <property type="entry name" value="ASN_GLN_ASE_2"/>
    <property type="match status" value="1"/>
</dbReference>
<keyword evidence="12" id="KW-1185">Reference proteome</keyword>
<feature type="domain" description="Asparaginase/glutaminase C-terminal" evidence="10">
    <location>
        <begin position="288"/>
        <end position="397"/>
    </location>
</feature>
<dbReference type="EC" id="6.3.5.-" evidence="5 8"/>
<evidence type="ECO:0000313" key="11">
    <source>
        <dbReference type="EMBL" id="MCZ0862891.1"/>
    </source>
</evidence>
<evidence type="ECO:0000256" key="7">
    <source>
        <dbReference type="PROSITE-ProRule" id="PRU10100"/>
    </source>
</evidence>
<dbReference type="InterPro" id="IPR037152">
    <property type="entry name" value="L-asparaginase_N_sf"/>
</dbReference>
<name>A0ABT4IMV3_9EURY</name>
<dbReference type="InterPro" id="IPR020827">
    <property type="entry name" value="Asparaginase/glutaminase_AS1"/>
</dbReference>
<dbReference type="InterPro" id="IPR040919">
    <property type="entry name" value="Asparaginase_C"/>
</dbReference>
<feature type="active site" evidence="5 6">
    <location>
        <position position="83"/>
    </location>
</feature>
<dbReference type="PANTHER" id="PTHR11707:SF28">
    <property type="entry name" value="60 KDA LYSOPHOSPHOLIPASE"/>
    <property type="match status" value="1"/>
</dbReference>
<dbReference type="GO" id="GO:0016874">
    <property type="term" value="F:ligase activity"/>
    <property type="evidence" value="ECO:0007669"/>
    <property type="project" value="UniProtKB-KW"/>
</dbReference>
<feature type="domain" description="L-asparaginase N-terminal" evidence="9">
    <location>
        <begin position="76"/>
        <end position="256"/>
    </location>
</feature>
<comment type="subunit">
    <text evidence="5 8">Heterodimer of GatD and GatE.</text>
</comment>
<dbReference type="PROSITE" id="PS51732">
    <property type="entry name" value="ASN_GLN_ASE_3"/>
    <property type="match status" value="1"/>
</dbReference>
<keyword evidence="4 5" id="KW-0648">Protein biosynthesis</keyword>
<evidence type="ECO:0000259" key="10">
    <source>
        <dbReference type="Pfam" id="PF17763"/>
    </source>
</evidence>
<dbReference type="PROSITE" id="PS00144">
    <property type="entry name" value="ASN_GLN_ASE_1"/>
    <property type="match status" value="1"/>
</dbReference>
<dbReference type="InterPro" id="IPR011878">
    <property type="entry name" value="GatD"/>
</dbReference>
<dbReference type="SUPFAM" id="SSF141300">
    <property type="entry name" value="GatD N-terminal domain-like"/>
    <property type="match status" value="1"/>
</dbReference>
<dbReference type="InterPro" id="IPR027473">
    <property type="entry name" value="L-asparaginase_C"/>
</dbReference>
<evidence type="ECO:0000256" key="6">
    <source>
        <dbReference type="PROSITE-ProRule" id="PRU10099"/>
    </source>
</evidence>
<dbReference type="InterPro" id="IPR006033">
    <property type="entry name" value="AsnA_fam"/>
</dbReference>
<evidence type="ECO:0000256" key="3">
    <source>
        <dbReference type="ARBA" id="ARBA00022840"/>
    </source>
</evidence>
<evidence type="ECO:0000256" key="4">
    <source>
        <dbReference type="ARBA" id="ARBA00022917"/>
    </source>
</evidence>
<comment type="function">
    <text evidence="5 8">Allows the formation of correctly charged Gln-tRNA(Gln) through the transamidation of misacylated Glu-tRNA(Gln) in organisms which lack glutaminyl-tRNA synthetase. The reaction takes place in the presence of glutamine and ATP through an activated gamma-phospho-Glu-tRNA(Gln). The GatDE system is specific for glutamate and does not act on aspartate.</text>
</comment>
<comment type="catalytic activity">
    <reaction evidence="5 8">
        <text>L-glutamyl-tRNA(Gln) + L-glutamine + ATP + H2O = L-glutaminyl-tRNA(Gln) + L-glutamate + ADP + phosphate + H(+)</text>
        <dbReference type="Rhea" id="RHEA:17521"/>
        <dbReference type="Rhea" id="RHEA-COMP:9681"/>
        <dbReference type="Rhea" id="RHEA-COMP:9684"/>
        <dbReference type="ChEBI" id="CHEBI:15377"/>
        <dbReference type="ChEBI" id="CHEBI:15378"/>
        <dbReference type="ChEBI" id="CHEBI:29985"/>
        <dbReference type="ChEBI" id="CHEBI:30616"/>
        <dbReference type="ChEBI" id="CHEBI:43474"/>
        <dbReference type="ChEBI" id="CHEBI:58359"/>
        <dbReference type="ChEBI" id="CHEBI:78520"/>
        <dbReference type="ChEBI" id="CHEBI:78521"/>
        <dbReference type="ChEBI" id="CHEBI:456216"/>
    </reaction>
</comment>
<keyword evidence="3 5" id="KW-0067">ATP-binding</keyword>
<evidence type="ECO:0000313" key="12">
    <source>
        <dbReference type="Proteomes" id="UP001141336"/>
    </source>
</evidence>
<accession>A0ABT4IMV3</accession>
<dbReference type="InterPro" id="IPR036152">
    <property type="entry name" value="Asp/glu_Ase-like_sf"/>
</dbReference>
<dbReference type="Proteomes" id="UP001141336">
    <property type="component" value="Unassembled WGS sequence"/>
</dbReference>
<dbReference type="SUPFAM" id="SSF53774">
    <property type="entry name" value="Glutaminase/Asparaginase"/>
    <property type="match status" value="1"/>
</dbReference>
<protein>
    <recommendedName>
        <fullName evidence="5 8">Glutamyl-tRNA(Gln) amidotransferase subunit D</fullName>
        <shortName evidence="5">Glu-ADT subunit D</shortName>
        <ecNumber evidence="5 8">6.3.5.-</ecNumber>
    </recommendedName>
</protein>
<dbReference type="NCBIfam" id="TIGR00519">
    <property type="entry name" value="asnASE_I"/>
    <property type="match status" value="1"/>
</dbReference>
<evidence type="ECO:0000256" key="8">
    <source>
        <dbReference type="RuleBase" id="RU004457"/>
    </source>
</evidence>
<feature type="active site" evidence="5 7">
    <location>
        <position position="159"/>
    </location>
</feature>
<gene>
    <name evidence="5 11" type="primary">gatD</name>
    <name evidence="11" type="ORF">O0S09_06440</name>
</gene>
<dbReference type="RefSeq" id="WP_268923148.1">
    <property type="nucleotide sequence ID" value="NZ_JAPTGC010000007.1"/>
</dbReference>
<dbReference type="NCBIfam" id="NF003217">
    <property type="entry name" value="PRK04183.1"/>
    <property type="match status" value="1"/>
</dbReference>
<evidence type="ECO:0000256" key="5">
    <source>
        <dbReference type="HAMAP-Rule" id="MF_00586"/>
    </source>
</evidence>
<dbReference type="PANTHER" id="PTHR11707">
    <property type="entry name" value="L-ASPARAGINASE"/>
    <property type="match status" value="1"/>
</dbReference>
<dbReference type="HAMAP" id="MF_00586">
    <property type="entry name" value="GatD"/>
    <property type="match status" value="1"/>
</dbReference>
<comment type="similarity">
    <text evidence="5 8">Belongs to the asparaginase 1 family. GatD subfamily.</text>
</comment>
<dbReference type="PIRSF" id="PIRSF001220">
    <property type="entry name" value="L-ASNase_gatD"/>
    <property type="match status" value="1"/>
</dbReference>
<dbReference type="PRINTS" id="PR00139">
    <property type="entry name" value="ASNGLNASE"/>
</dbReference>
<dbReference type="InterPro" id="IPR027475">
    <property type="entry name" value="Asparaginase/glutaminase_AS2"/>
</dbReference>
<dbReference type="InterPro" id="IPR027474">
    <property type="entry name" value="L-asparaginase_N"/>
</dbReference>
<organism evidence="11 12">
    <name type="scientific">Methanocorpusculum vombati</name>
    <dbReference type="NCBI Taxonomy" id="3002864"/>
    <lineage>
        <taxon>Archaea</taxon>
        <taxon>Methanobacteriati</taxon>
        <taxon>Methanobacteriota</taxon>
        <taxon>Stenosarchaea group</taxon>
        <taxon>Methanomicrobia</taxon>
        <taxon>Methanomicrobiales</taxon>
        <taxon>Methanocorpusculaceae</taxon>
        <taxon>Methanocorpusculum</taxon>
    </lineage>
</organism>
<keyword evidence="1 5" id="KW-0436">Ligase</keyword>
<sequence>MTFSNSDPVHVAFAGLDLHGIYISGSDGNAVVKLSSGYNICVPEVLCTPAPECSAAQPHHAAAEPLKQDANLPLLSIISTGGTIASTVDYRTGAVSSKFTAEDIIRSIPELAGIARYHTAQPFNVLSENMNPAMWQELARAVRDEIAAGAAGVIVTHGTDTMLYSAAAVSFMLTTPVPVIFVGAQRSADRPSSDNAMNAICSAKAGVSDLGEVVVCMHATSDDVECALHRATRVRKNHTSRRDAFQSIGRAPVGMVSYPDGAVTLGKDAVLRGTHELRLLDRLESRCALLQYYPGMDPAVFDAFSGYAGLVIAGTGLGHVGTDCIAKIAALTAAGTLVVMTSQCQAGDVCDRVYETGRDLLDAGVVEGGSMLPEVALVKLMWVLGNTTRREDAVRMMQTNLKGELDYDLGREM</sequence>
<evidence type="ECO:0000256" key="2">
    <source>
        <dbReference type="ARBA" id="ARBA00022741"/>
    </source>
</evidence>
<dbReference type="Pfam" id="PF00710">
    <property type="entry name" value="Asparaginase"/>
    <property type="match status" value="1"/>
</dbReference>
<dbReference type="CDD" id="cd08962">
    <property type="entry name" value="GatD"/>
    <property type="match status" value="1"/>
</dbReference>
<dbReference type="EMBL" id="JAPTGC010000007">
    <property type="protein sequence ID" value="MCZ0862891.1"/>
    <property type="molecule type" value="Genomic_DNA"/>
</dbReference>
<dbReference type="NCBIfam" id="TIGR02153">
    <property type="entry name" value="gatD_arch"/>
    <property type="match status" value="1"/>
</dbReference>
<keyword evidence="2 5" id="KW-0547">Nucleotide-binding</keyword>
<dbReference type="Gene3D" id="3.40.50.40">
    <property type="match status" value="1"/>
</dbReference>
<dbReference type="Gene3D" id="3.40.50.1170">
    <property type="entry name" value="L-asparaginase, N-terminal domain"/>
    <property type="match status" value="1"/>
</dbReference>
<evidence type="ECO:0000259" key="9">
    <source>
        <dbReference type="Pfam" id="PF00710"/>
    </source>
</evidence>
<proteinExistence type="inferred from homology"/>
<evidence type="ECO:0000256" key="1">
    <source>
        <dbReference type="ARBA" id="ARBA00022598"/>
    </source>
</evidence>
<dbReference type="InterPro" id="IPR006034">
    <property type="entry name" value="Asparaginase/glutaminase-like"/>
</dbReference>
<reference evidence="11" key="1">
    <citation type="submission" date="2022-12" db="EMBL/GenBank/DDBJ databases">
        <title>Isolation and characterisation of novel Methanocorpusculum spp. from native Australian herbivores indicates the genus is ancestrally host-associated.</title>
        <authorList>
            <person name="Volmer J.G."/>
            <person name="Soo R.M."/>
            <person name="Evans P.N."/>
            <person name="Hoedt E.C."/>
            <person name="Astorga Alsina A.L."/>
            <person name="Woodcroft B.J."/>
            <person name="Tyson G.W."/>
            <person name="Hugenholtz P."/>
            <person name="Morrison M."/>
        </authorList>
    </citation>
    <scope>NUCLEOTIDE SEQUENCE</scope>
    <source>
        <strain evidence="11">CW153</strain>
    </source>
</reference>
<feature type="active site" evidence="5">
    <location>
        <position position="236"/>
    </location>
</feature>
<dbReference type="PIRSF" id="PIRSF500175">
    <property type="entry name" value="Glu_ADT_D"/>
    <property type="match status" value="1"/>
</dbReference>
<dbReference type="SMART" id="SM00870">
    <property type="entry name" value="Asparaginase"/>
    <property type="match status" value="1"/>
</dbReference>